<evidence type="ECO:0000256" key="3">
    <source>
        <dbReference type="ARBA" id="ARBA00013725"/>
    </source>
</evidence>
<dbReference type="InterPro" id="IPR036161">
    <property type="entry name" value="RPB6/omega-like_sf"/>
</dbReference>
<reference evidence="11" key="2">
    <citation type="journal article" date="2021" name="PeerJ">
        <title>Extensive microbial diversity within the chicken gut microbiome revealed by metagenomics and culture.</title>
        <authorList>
            <person name="Gilroy R."/>
            <person name="Ravi A."/>
            <person name="Getino M."/>
            <person name="Pursley I."/>
            <person name="Horton D.L."/>
            <person name="Alikhan N.F."/>
            <person name="Baker D."/>
            <person name="Gharbi K."/>
            <person name="Hall N."/>
            <person name="Watson M."/>
            <person name="Adriaenssens E.M."/>
            <person name="Foster-Nyarko E."/>
            <person name="Jarju S."/>
            <person name="Secka A."/>
            <person name="Antonio M."/>
            <person name="Oren A."/>
            <person name="Chaudhuri R.R."/>
            <person name="La Ragione R."/>
            <person name="Hildebrand F."/>
            <person name="Pallen M.J."/>
        </authorList>
    </citation>
    <scope>NUCLEOTIDE SEQUENCE</scope>
    <source>
        <strain evidence="11">CHK183-6373</strain>
    </source>
</reference>
<comment type="subunit">
    <text evidence="10">The RNAP catalytic core consists of 2 alpha, 1 beta, 1 beta' and 1 omega subunit. When a sigma factor is associated with the core the holoenzyme is formed, which can initiate transcription.</text>
</comment>
<dbReference type="NCBIfam" id="TIGR00690">
    <property type="entry name" value="rpoZ"/>
    <property type="match status" value="1"/>
</dbReference>
<evidence type="ECO:0000256" key="7">
    <source>
        <dbReference type="ARBA" id="ARBA00023163"/>
    </source>
</evidence>
<evidence type="ECO:0000256" key="6">
    <source>
        <dbReference type="ARBA" id="ARBA00022695"/>
    </source>
</evidence>
<dbReference type="Proteomes" id="UP000886884">
    <property type="component" value="Unassembled WGS sequence"/>
</dbReference>
<dbReference type="SMART" id="SM01409">
    <property type="entry name" value="RNA_pol_Rpb6"/>
    <property type="match status" value="1"/>
</dbReference>
<accession>A0A9D1P686</accession>
<dbReference type="EMBL" id="DVOT01000083">
    <property type="protein sequence ID" value="HIV27255.1"/>
    <property type="molecule type" value="Genomic_DNA"/>
</dbReference>
<dbReference type="SUPFAM" id="SSF63562">
    <property type="entry name" value="RPB6/omega subunit-like"/>
    <property type="match status" value="1"/>
</dbReference>
<keyword evidence="5 10" id="KW-0808">Transferase</keyword>
<comment type="caution">
    <text evidence="11">The sequence shown here is derived from an EMBL/GenBank/DDBJ whole genome shotgun (WGS) entry which is preliminary data.</text>
</comment>
<dbReference type="Pfam" id="PF01192">
    <property type="entry name" value="RNA_pol_Rpb6"/>
    <property type="match status" value="1"/>
</dbReference>
<evidence type="ECO:0000256" key="1">
    <source>
        <dbReference type="ARBA" id="ARBA00006711"/>
    </source>
</evidence>
<dbReference type="Gene3D" id="3.90.940.10">
    <property type="match status" value="1"/>
</dbReference>
<sequence length="72" mass="8154">MLIDPPIGELLQKVDCRYTLAVEASKRARELIDGSAPLIDTKETKPLSIAIEEINRGLITYERNPEDEEEDK</sequence>
<evidence type="ECO:0000313" key="11">
    <source>
        <dbReference type="EMBL" id="HIV27255.1"/>
    </source>
</evidence>
<dbReference type="GO" id="GO:0006351">
    <property type="term" value="P:DNA-templated transcription"/>
    <property type="evidence" value="ECO:0007669"/>
    <property type="project" value="UniProtKB-UniRule"/>
</dbReference>
<keyword evidence="6 10" id="KW-0548">Nucleotidyltransferase</keyword>
<evidence type="ECO:0000256" key="5">
    <source>
        <dbReference type="ARBA" id="ARBA00022679"/>
    </source>
</evidence>
<evidence type="ECO:0000256" key="4">
    <source>
        <dbReference type="ARBA" id="ARBA00022478"/>
    </source>
</evidence>
<dbReference type="EC" id="2.7.7.6" evidence="2 10"/>
<evidence type="ECO:0000256" key="9">
    <source>
        <dbReference type="ARBA" id="ARBA00048552"/>
    </source>
</evidence>
<dbReference type="PANTHER" id="PTHR34476:SF1">
    <property type="entry name" value="DNA-DIRECTED RNA POLYMERASE SUBUNIT OMEGA"/>
    <property type="match status" value="1"/>
</dbReference>
<proteinExistence type="inferred from homology"/>
<comment type="function">
    <text evidence="10">Promotes RNA polymerase assembly. Latches the N- and C-terminal regions of the beta' subunit thereby facilitating its interaction with the beta and alpha subunits.</text>
</comment>
<dbReference type="GO" id="GO:0003899">
    <property type="term" value="F:DNA-directed RNA polymerase activity"/>
    <property type="evidence" value="ECO:0007669"/>
    <property type="project" value="UniProtKB-UniRule"/>
</dbReference>
<gene>
    <name evidence="10" type="primary">rpoZ</name>
    <name evidence="11" type="ORF">IAA64_04755</name>
</gene>
<evidence type="ECO:0000256" key="2">
    <source>
        <dbReference type="ARBA" id="ARBA00012418"/>
    </source>
</evidence>
<dbReference type="HAMAP" id="MF_00366">
    <property type="entry name" value="RNApol_bact_RpoZ"/>
    <property type="match status" value="1"/>
</dbReference>
<name>A0A9D1P686_9FIRM</name>
<evidence type="ECO:0000256" key="10">
    <source>
        <dbReference type="HAMAP-Rule" id="MF_00366"/>
    </source>
</evidence>
<comment type="catalytic activity">
    <reaction evidence="9 10">
        <text>RNA(n) + a ribonucleoside 5'-triphosphate = RNA(n+1) + diphosphate</text>
        <dbReference type="Rhea" id="RHEA:21248"/>
        <dbReference type="Rhea" id="RHEA-COMP:14527"/>
        <dbReference type="Rhea" id="RHEA-COMP:17342"/>
        <dbReference type="ChEBI" id="CHEBI:33019"/>
        <dbReference type="ChEBI" id="CHEBI:61557"/>
        <dbReference type="ChEBI" id="CHEBI:140395"/>
        <dbReference type="EC" id="2.7.7.6"/>
    </reaction>
</comment>
<dbReference type="GO" id="GO:0000428">
    <property type="term" value="C:DNA-directed RNA polymerase complex"/>
    <property type="evidence" value="ECO:0007669"/>
    <property type="project" value="UniProtKB-KW"/>
</dbReference>
<dbReference type="AlphaFoldDB" id="A0A9D1P686"/>
<evidence type="ECO:0000313" key="12">
    <source>
        <dbReference type="Proteomes" id="UP000886884"/>
    </source>
</evidence>
<comment type="similarity">
    <text evidence="1 10">Belongs to the RNA polymerase subunit omega family.</text>
</comment>
<reference evidence="11" key="1">
    <citation type="submission" date="2020-10" db="EMBL/GenBank/DDBJ databases">
        <authorList>
            <person name="Gilroy R."/>
        </authorList>
    </citation>
    <scope>NUCLEOTIDE SEQUENCE</scope>
    <source>
        <strain evidence="11">CHK183-6373</strain>
    </source>
</reference>
<keyword evidence="4 10" id="KW-0240">DNA-directed RNA polymerase</keyword>
<organism evidence="11 12">
    <name type="scientific">Candidatus Ornithocaccomicrobium faecavium</name>
    <dbReference type="NCBI Taxonomy" id="2840890"/>
    <lineage>
        <taxon>Bacteria</taxon>
        <taxon>Bacillati</taxon>
        <taxon>Bacillota</taxon>
        <taxon>Clostridia</taxon>
        <taxon>Candidatus Ornithocaccomicrobium</taxon>
    </lineage>
</organism>
<keyword evidence="7 10" id="KW-0804">Transcription</keyword>
<protein>
    <recommendedName>
        <fullName evidence="3 10">DNA-directed RNA polymerase subunit omega</fullName>
        <shortName evidence="10">RNAP omega subunit</shortName>
        <ecNumber evidence="2 10">2.7.7.6</ecNumber>
    </recommendedName>
    <alternativeName>
        <fullName evidence="10">RNA polymerase omega subunit</fullName>
    </alternativeName>
    <alternativeName>
        <fullName evidence="8 10">Transcriptase subunit omega</fullName>
    </alternativeName>
</protein>
<evidence type="ECO:0000256" key="8">
    <source>
        <dbReference type="ARBA" id="ARBA00029924"/>
    </source>
</evidence>
<dbReference type="InterPro" id="IPR006110">
    <property type="entry name" value="Pol_omega/Rpo6/RPB6"/>
</dbReference>
<dbReference type="PANTHER" id="PTHR34476">
    <property type="entry name" value="DNA-DIRECTED RNA POLYMERASE SUBUNIT OMEGA"/>
    <property type="match status" value="1"/>
</dbReference>
<dbReference type="InterPro" id="IPR003716">
    <property type="entry name" value="DNA-dir_RNA_pol_omega"/>
</dbReference>
<dbReference type="GO" id="GO:0003677">
    <property type="term" value="F:DNA binding"/>
    <property type="evidence" value="ECO:0007669"/>
    <property type="project" value="UniProtKB-UniRule"/>
</dbReference>